<dbReference type="AlphaFoldDB" id="A0A2I4CNF8"/>
<dbReference type="KEGG" id="alim:106530462"/>
<feature type="chain" id="PRO_5014129903" evidence="5">
    <location>
        <begin position="21"/>
        <end position="279"/>
    </location>
</feature>
<evidence type="ECO:0000256" key="2">
    <source>
        <dbReference type="ARBA" id="ARBA00010093"/>
    </source>
</evidence>
<dbReference type="Proteomes" id="UP000192220">
    <property type="component" value="Unplaced"/>
</dbReference>
<evidence type="ECO:0000313" key="8">
    <source>
        <dbReference type="RefSeq" id="XP_013881540.1"/>
    </source>
</evidence>
<keyword evidence="4" id="KW-1015">Disulfide bond</keyword>
<dbReference type="GO" id="GO:0005576">
    <property type="term" value="C:extracellular region"/>
    <property type="evidence" value="ECO:0007669"/>
    <property type="project" value="UniProtKB-SubCell"/>
</dbReference>
<dbReference type="PANTHER" id="PTHR12274">
    <property type="entry name" value="GRANULIN"/>
    <property type="match status" value="1"/>
</dbReference>
<dbReference type="InterPro" id="IPR000118">
    <property type="entry name" value="Granulin"/>
</dbReference>
<name>A0A2I4CNF8_AUSLI</name>
<dbReference type="Gene3D" id="2.10.25.160">
    <property type="entry name" value="Granulin"/>
    <property type="match status" value="3"/>
</dbReference>
<evidence type="ECO:0000256" key="5">
    <source>
        <dbReference type="SAM" id="SignalP"/>
    </source>
</evidence>
<dbReference type="SUPFAM" id="SSF57277">
    <property type="entry name" value="Granulin repeat"/>
    <property type="match status" value="2"/>
</dbReference>
<dbReference type="InterPro" id="IPR039036">
    <property type="entry name" value="Granulin_fam"/>
</dbReference>
<dbReference type="RefSeq" id="XP_013881540.1">
    <property type="nucleotide sequence ID" value="XM_014026086.1"/>
</dbReference>
<dbReference type="GeneID" id="106530462"/>
<feature type="signal peptide" evidence="5">
    <location>
        <begin position="1"/>
        <end position="20"/>
    </location>
</feature>
<keyword evidence="5" id="KW-0732">Signal</keyword>
<comment type="subcellular location">
    <subcellularLocation>
        <location evidence="1">Secreted</location>
    </subcellularLocation>
</comment>
<keyword evidence="7" id="KW-1185">Reference proteome</keyword>
<dbReference type="PANTHER" id="PTHR12274:SF7">
    <property type="entry name" value="GRANULINS"/>
    <property type="match status" value="1"/>
</dbReference>
<reference evidence="8" key="1">
    <citation type="submission" date="2025-08" db="UniProtKB">
        <authorList>
            <consortium name="RefSeq"/>
        </authorList>
    </citation>
    <scope>IDENTIFICATION</scope>
    <source>
        <strain evidence="8">Quisiro</strain>
        <tissue evidence="8">Liver</tissue>
    </source>
</reference>
<evidence type="ECO:0000259" key="6">
    <source>
        <dbReference type="PROSITE" id="PS00799"/>
    </source>
</evidence>
<sequence>MLKVSLWLHASACLLGFAFGSIDCPDGSVCSDFATCCRTEKGYECCPYPNAVCCADLENCCPPGYTCDQVKRLCRKQNQPWVKVPMVKKEAPHTPDLFVSPVQELKSDDLIAPKTTIVHCDYYYACPDGTTCCRHPKGGWFCCPYSPGRCCLDGYHCCPYGYDCDHTYTYCVREGLTYPFSPRQSLTSVPAALIPPSEDKSSEQETQMTALTEASSSSFEYGVIRCDNKFFCPTGSSCCKGLTGQWNCCPHQLGVCCADGQHCCSYGYKCDSSSTKCTK</sequence>
<keyword evidence="3" id="KW-0964">Secreted</keyword>
<dbReference type="STRING" id="52670.A0A2I4CNF8"/>
<dbReference type="OrthoDB" id="5949339at2759"/>
<comment type="similarity">
    <text evidence="2">Belongs to the granulin family.</text>
</comment>
<dbReference type="Pfam" id="PF00396">
    <property type="entry name" value="Granulin"/>
    <property type="match status" value="3"/>
</dbReference>
<evidence type="ECO:0000256" key="1">
    <source>
        <dbReference type="ARBA" id="ARBA00004613"/>
    </source>
</evidence>
<proteinExistence type="inferred from homology"/>
<gene>
    <name evidence="8" type="primary">LOC106530462</name>
</gene>
<feature type="domain" description="Granulins" evidence="6">
    <location>
        <begin position="151"/>
        <end position="164"/>
    </location>
</feature>
<evidence type="ECO:0000256" key="3">
    <source>
        <dbReference type="ARBA" id="ARBA00022525"/>
    </source>
</evidence>
<organism evidence="7 8">
    <name type="scientific">Austrofundulus limnaeus</name>
    <name type="common">Annual killifish</name>
    <dbReference type="NCBI Taxonomy" id="52670"/>
    <lineage>
        <taxon>Eukaryota</taxon>
        <taxon>Metazoa</taxon>
        <taxon>Chordata</taxon>
        <taxon>Craniata</taxon>
        <taxon>Vertebrata</taxon>
        <taxon>Euteleostomi</taxon>
        <taxon>Actinopterygii</taxon>
        <taxon>Neopterygii</taxon>
        <taxon>Teleostei</taxon>
        <taxon>Neoteleostei</taxon>
        <taxon>Acanthomorphata</taxon>
        <taxon>Ovalentaria</taxon>
        <taxon>Atherinomorphae</taxon>
        <taxon>Cyprinodontiformes</taxon>
        <taxon>Rivulidae</taxon>
        <taxon>Austrofundulus</taxon>
    </lineage>
</organism>
<dbReference type="PROSITE" id="PS00799">
    <property type="entry name" value="GRANULINS"/>
    <property type="match status" value="1"/>
</dbReference>
<protein>
    <submittedName>
        <fullName evidence="8">Granulins</fullName>
    </submittedName>
</protein>
<dbReference type="InParanoid" id="A0A2I4CNF8"/>
<dbReference type="InterPro" id="IPR037277">
    <property type="entry name" value="Granulin_sf"/>
</dbReference>
<evidence type="ECO:0000256" key="4">
    <source>
        <dbReference type="ARBA" id="ARBA00023157"/>
    </source>
</evidence>
<evidence type="ECO:0000313" key="7">
    <source>
        <dbReference type="Proteomes" id="UP000192220"/>
    </source>
</evidence>
<accession>A0A2I4CNF8</accession>
<dbReference type="SMART" id="SM00277">
    <property type="entry name" value="GRAN"/>
    <property type="match status" value="3"/>
</dbReference>